<evidence type="ECO:0000256" key="5">
    <source>
        <dbReference type="ARBA" id="ARBA00022691"/>
    </source>
</evidence>
<comment type="similarity">
    <text evidence="1 6">Belongs to the methyltransferase superfamily. PrmA family.</text>
</comment>
<gene>
    <name evidence="6" type="primary">prmA</name>
    <name evidence="7" type="ORF">FHS82_000600</name>
</gene>
<sequence>MPMYEGLLPPNPTHVLRFDTDENAAQAMTALLGEVFDPAETAVASFETEDGHWHVEAYFAHAPDEAGVRDLLRLVIGDRADEVTFSAIAQKDWVRASLDGLKPVRAGRFLVHGSHDRHTVRTNDIAIEIDAALAFGTGHHGTTLGCLLSLADELRRRRPQRVLDVGTGTGILALAAARAVRRTVVAGDIDPVAVAVARANARLNGAGQFIRYYAAPGVRHALANRPRRFDLVFANILAKPLRQLAPAIAGVLSGPGTLVLSGLLPRDVPGVLSAYAAQGLRLWKRSEREGWATLVLRRGGAAPGTARAHRRPAG</sequence>
<keyword evidence="4 6" id="KW-0808">Transferase</keyword>
<comment type="subcellular location">
    <subcellularLocation>
        <location evidence="6">Cytoplasm</location>
    </subcellularLocation>
</comment>
<keyword evidence="8" id="KW-1185">Reference proteome</keyword>
<dbReference type="EC" id="2.1.1.-" evidence="6"/>
<dbReference type="PANTHER" id="PTHR43648">
    <property type="entry name" value="ELECTRON TRANSFER FLAVOPROTEIN BETA SUBUNIT LYSINE METHYLTRANSFERASE"/>
    <property type="match status" value="1"/>
</dbReference>
<comment type="caution">
    <text evidence="7">The sequence shown here is derived from an EMBL/GenBank/DDBJ whole genome shotgun (WGS) entry which is preliminary data.</text>
</comment>
<organism evidence="7 8">
    <name type="scientific">Pseudochelatococcus lubricantis</name>
    <dbReference type="NCBI Taxonomy" id="1538102"/>
    <lineage>
        <taxon>Bacteria</taxon>
        <taxon>Pseudomonadati</taxon>
        <taxon>Pseudomonadota</taxon>
        <taxon>Alphaproteobacteria</taxon>
        <taxon>Hyphomicrobiales</taxon>
        <taxon>Chelatococcaceae</taxon>
        <taxon>Pseudochelatococcus</taxon>
    </lineage>
</organism>
<feature type="binding site" evidence="6">
    <location>
        <position position="188"/>
    </location>
    <ligand>
        <name>S-adenosyl-L-methionine</name>
        <dbReference type="ChEBI" id="CHEBI:59789"/>
    </ligand>
</feature>
<dbReference type="SUPFAM" id="SSF53335">
    <property type="entry name" value="S-adenosyl-L-methionine-dependent methyltransferases"/>
    <property type="match status" value="1"/>
</dbReference>
<keyword evidence="3 6" id="KW-0489">Methyltransferase</keyword>
<evidence type="ECO:0000256" key="6">
    <source>
        <dbReference type="HAMAP-Rule" id="MF_00735"/>
    </source>
</evidence>
<dbReference type="InterPro" id="IPR004498">
    <property type="entry name" value="Ribosomal_PrmA_MeTrfase"/>
</dbReference>
<comment type="function">
    <text evidence="6">Methylates ribosomal protein L11.</text>
</comment>
<evidence type="ECO:0000256" key="1">
    <source>
        <dbReference type="ARBA" id="ARBA00009741"/>
    </source>
</evidence>
<feature type="binding site" evidence="6">
    <location>
        <position position="143"/>
    </location>
    <ligand>
        <name>S-adenosyl-L-methionine</name>
        <dbReference type="ChEBI" id="CHEBI:59789"/>
    </ligand>
</feature>
<evidence type="ECO:0000256" key="4">
    <source>
        <dbReference type="ARBA" id="ARBA00022679"/>
    </source>
</evidence>
<dbReference type="Proteomes" id="UP001429580">
    <property type="component" value="Unassembled WGS sequence"/>
</dbReference>
<feature type="binding site" evidence="6">
    <location>
        <position position="166"/>
    </location>
    <ligand>
        <name>S-adenosyl-L-methionine</name>
        <dbReference type="ChEBI" id="CHEBI:59789"/>
    </ligand>
</feature>
<reference evidence="7 8" key="1">
    <citation type="submission" date="2020-03" db="EMBL/GenBank/DDBJ databases">
        <title>Genomic Encyclopedia of Type Strains, Phase IV (KMG-IV): sequencing the most valuable type-strain genomes for metagenomic binning, comparative biology and taxonomic classification.</title>
        <authorList>
            <person name="Goeker M."/>
        </authorList>
    </citation>
    <scope>NUCLEOTIDE SEQUENCE [LARGE SCALE GENOMIC DNA]</scope>
    <source>
        <strain evidence="7 8">DSM 103870</strain>
    </source>
</reference>
<dbReference type="Pfam" id="PF06325">
    <property type="entry name" value="PrmA"/>
    <property type="match status" value="1"/>
</dbReference>
<dbReference type="NCBIfam" id="NF001784">
    <property type="entry name" value="PRK00517.2-1"/>
    <property type="match status" value="1"/>
</dbReference>
<protein>
    <recommendedName>
        <fullName evidence="6">Ribosomal protein L11 methyltransferase</fullName>
        <shortName evidence="6">L11 Mtase</shortName>
        <ecNumber evidence="6">2.1.1.-</ecNumber>
    </recommendedName>
</protein>
<name>A0ABX0UVJ6_9HYPH</name>
<proteinExistence type="inferred from homology"/>
<keyword evidence="7" id="KW-0689">Ribosomal protein</keyword>
<dbReference type="GO" id="GO:0032259">
    <property type="term" value="P:methylation"/>
    <property type="evidence" value="ECO:0007669"/>
    <property type="project" value="UniProtKB-KW"/>
</dbReference>
<dbReference type="GO" id="GO:0005840">
    <property type="term" value="C:ribosome"/>
    <property type="evidence" value="ECO:0007669"/>
    <property type="project" value="UniProtKB-KW"/>
</dbReference>
<dbReference type="GO" id="GO:0008168">
    <property type="term" value="F:methyltransferase activity"/>
    <property type="evidence" value="ECO:0007669"/>
    <property type="project" value="UniProtKB-KW"/>
</dbReference>
<comment type="catalytic activity">
    <reaction evidence="6">
        <text>L-lysyl-[protein] + 3 S-adenosyl-L-methionine = N(6),N(6),N(6)-trimethyl-L-lysyl-[protein] + 3 S-adenosyl-L-homocysteine + 3 H(+)</text>
        <dbReference type="Rhea" id="RHEA:54192"/>
        <dbReference type="Rhea" id="RHEA-COMP:9752"/>
        <dbReference type="Rhea" id="RHEA-COMP:13826"/>
        <dbReference type="ChEBI" id="CHEBI:15378"/>
        <dbReference type="ChEBI" id="CHEBI:29969"/>
        <dbReference type="ChEBI" id="CHEBI:57856"/>
        <dbReference type="ChEBI" id="CHEBI:59789"/>
        <dbReference type="ChEBI" id="CHEBI:61961"/>
    </reaction>
</comment>
<feature type="binding site" evidence="6">
    <location>
        <position position="235"/>
    </location>
    <ligand>
        <name>S-adenosyl-L-methionine</name>
        <dbReference type="ChEBI" id="CHEBI:59789"/>
    </ligand>
</feature>
<dbReference type="InterPro" id="IPR050078">
    <property type="entry name" value="Ribosomal_L11_MeTrfase_PrmA"/>
</dbReference>
<dbReference type="InterPro" id="IPR029063">
    <property type="entry name" value="SAM-dependent_MTases_sf"/>
</dbReference>
<evidence type="ECO:0000313" key="7">
    <source>
        <dbReference type="EMBL" id="NIJ56787.1"/>
    </source>
</evidence>
<evidence type="ECO:0000313" key="8">
    <source>
        <dbReference type="Proteomes" id="UP001429580"/>
    </source>
</evidence>
<evidence type="ECO:0000256" key="3">
    <source>
        <dbReference type="ARBA" id="ARBA00022603"/>
    </source>
</evidence>
<accession>A0ABX0UVJ6</accession>
<evidence type="ECO:0000256" key="2">
    <source>
        <dbReference type="ARBA" id="ARBA00022490"/>
    </source>
</evidence>
<keyword evidence="5 6" id="KW-0949">S-adenosyl-L-methionine</keyword>
<keyword evidence="7" id="KW-0687">Ribonucleoprotein</keyword>
<dbReference type="EMBL" id="JAASQI010000001">
    <property type="protein sequence ID" value="NIJ56787.1"/>
    <property type="molecule type" value="Genomic_DNA"/>
</dbReference>
<dbReference type="PANTHER" id="PTHR43648:SF1">
    <property type="entry name" value="ELECTRON TRANSFER FLAVOPROTEIN BETA SUBUNIT LYSINE METHYLTRANSFERASE"/>
    <property type="match status" value="1"/>
</dbReference>
<dbReference type="Gene3D" id="3.40.50.150">
    <property type="entry name" value="Vaccinia Virus protein VP39"/>
    <property type="match status" value="1"/>
</dbReference>
<dbReference type="HAMAP" id="MF_00735">
    <property type="entry name" value="Methyltr_PrmA"/>
    <property type="match status" value="1"/>
</dbReference>
<keyword evidence="2 6" id="KW-0963">Cytoplasm</keyword>